<gene>
    <name evidence="8" type="ORF">HETIRDRAFT_156763</name>
</gene>
<dbReference type="GeneID" id="20667665"/>
<dbReference type="SMART" id="SM00075">
    <property type="entry name" value="HYDRO"/>
    <property type="match status" value="1"/>
</dbReference>
<proteinExistence type="inferred from homology"/>
<dbReference type="InParanoid" id="W4JSU2"/>
<evidence type="ECO:0000256" key="6">
    <source>
        <dbReference type="ARBA" id="ARBA00023157"/>
    </source>
</evidence>
<evidence type="ECO:0000256" key="4">
    <source>
        <dbReference type="ARBA" id="ARBA00022525"/>
    </source>
</evidence>
<accession>W4JSU2</accession>
<dbReference type="EMBL" id="KI925464">
    <property type="protein sequence ID" value="ETW76632.1"/>
    <property type="molecule type" value="Genomic_DNA"/>
</dbReference>
<dbReference type="GO" id="GO:0009277">
    <property type="term" value="C:fungal-type cell wall"/>
    <property type="evidence" value="ECO:0007669"/>
    <property type="project" value="InterPro"/>
</dbReference>
<keyword evidence="9" id="KW-1185">Reference proteome</keyword>
<evidence type="ECO:0000256" key="7">
    <source>
        <dbReference type="RuleBase" id="RU365009"/>
    </source>
</evidence>
<dbReference type="STRING" id="747525.W4JSU2"/>
<keyword evidence="3 7" id="KW-0134">Cell wall</keyword>
<dbReference type="KEGG" id="hir:HETIRDRAFT_156763"/>
<dbReference type="AlphaFoldDB" id="W4JSU2"/>
<feature type="signal peptide" evidence="7">
    <location>
        <begin position="1"/>
        <end position="20"/>
    </location>
</feature>
<keyword evidence="5 7" id="KW-0732">Signal</keyword>
<organism evidence="8 9">
    <name type="scientific">Heterobasidion irregulare (strain TC 32-1)</name>
    <dbReference type="NCBI Taxonomy" id="747525"/>
    <lineage>
        <taxon>Eukaryota</taxon>
        <taxon>Fungi</taxon>
        <taxon>Dikarya</taxon>
        <taxon>Basidiomycota</taxon>
        <taxon>Agaricomycotina</taxon>
        <taxon>Agaricomycetes</taxon>
        <taxon>Russulales</taxon>
        <taxon>Bondarzewiaceae</taxon>
        <taxon>Heterobasidion</taxon>
        <taxon>Heterobasidion annosum species complex</taxon>
    </lineage>
</organism>
<dbReference type="Proteomes" id="UP000030671">
    <property type="component" value="Unassembled WGS sequence"/>
</dbReference>
<comment type="similarity">
    <text evidence="2 7">Belongs to the fungal hydrophobin family.</text>
</comment>
<comment type="subcellular location">
    <subcellularLocation>
        <location evidence="1 7">Secreted</location>
        <location evidence="1 7">Cell wall</location>
    </subcellularLocation>
</comment>
<reference evidence="8 9" key="1">
    <citation type="journal article" date="2012" name="New Phytol.">
        <title>Insight into trade-off between wood decay and parasitism from the genome of a fungal forest pathogen.</title>
        <authorList>
            <person name="Olson A."/>
            <person name="Aerts A."/>
            <person name="Asiegbu F."/>
            <person name="Belbahri L."/>
            <person name="Bouzid O."/>
            <person name="Broberg A."/>
            <person name="Canback B."/>
            <person name="Coutinho P.M."/>
            <person name="Cullen D."/>
            <person name="Dalman K."/>
            <person name="Deflorio G."/>
            <person name="van Diepen L.T."/>
            <person name="Dunand C."/>
            <person name="Duplessis S."/>
            <person name="Durling M."/>
            <person name="Gonthier P."/>
            <person name="Grimwood J."/>
            <person name="Fossdal C.G."/>
            <person name="Hansson D."/>
            <person name="Henrissat B."/>
            <person name="Hietala A."/>
            <person name="Himmelstrand K."/>
            <person name="Hoffmeister D."/>
            <person name="Hogberg N."/>
            <person name="James T.Y."/>
            <person name="Karlsson M."/>
            <person name="Kohler A."/>
            <person name="Kues U."/>
            <person name="Lee Y.H."/>
            <person name="Lin Y.C."/>
            <person name="Lind M."/>
            <person name="Lindquist E."/>
            <person name="Lombard V."/>
            <person name="Lucas S."/>
            <person name="Lunden K."/>
            <person name="Morin E."/>
            <person name="Murat C."/>
            <person name="Park J."/>
            <person name="Raffaello T."/>
            <person name="Rouze P."/>
            <person name="Salamov A."/>
            <person name="Schmutz J."/>
            <person name="Solheim H."/>
            <person name="Stahlberg J."/>
            <person name="Velez H."/>
            <person name="de Vries R.P."/>
            <person name="Wiebenga A."/>
            <person name="Woodward S."/>
            <person name="Yakovlev I."/>
            <person name="Garbelotto M."/>
            <person name="Martin F."/>
            <person name="Grigoriev I.V."/>
            <person name="Stenlid J."/>
        </authorList>
    </citation>
    <scope>NUCLEOTIDE SEQUENCE [LARGE SCALE GENOMIC DNA]</scope>
    <source>
        <strain evidence="8 9">TC 32-1</strain>
    </source>
</reference>
<evidence type="ECO:0000256" key="1">
    <source>
        <dbReference type="ARBA" id="ARBA00004191"/>
    </source>
</evidence>
<dbReference type="InterPro" id="IPR019778">
    <property type="entry name" value="Class_I_Hydrophobin_CS"/>
</dbReference>
<sequence length="115" mass="11832">MFARITIVSAVLGLAVLTLAIPSPSGWSDQSLTAECNTGGVQCCNTIESSESESVSSVLAQQGFILQGQNIPIGLNCDTFATDSVGSNCATQPVCCDKTLVGGFGINCNPINFVL</sequence>
<evidence type="ECO:0000313" key="9">
    <source>
        <dbReference type="Proteomes" id="UP000030671"/>
    </source>
</evidence>
<evidence type="ECO:0000313" key="8">
    <source>
        <dbReference type="EMBL" id="ETW76632.1"/>
    </source>
</evidence>
<keyword evidence="4 7" id="KW-0964">Secreted</keyword>
<protein>
    <recommendedName>
        <fullName evidence="7">Hydrophobin</fullName>
    </recommendedName>
</protein>
<name>W4JSU2_HETIT</name>
<dbReference type="OrthoDB" id="4225815at2759"/>
<keyword evidence="6 7" id="KW-1015">Disulfide bond</keyword>
<dbReference type="InterPro" id="IPR001338">
    <property type="entry name" value="Class_I_Hydrophobin"/>
</dbReference>
<dbReference type="CDD" id="cd23507">
    <property type="entry name" value="hydrophobin_I"/>
    <property type="match status" value="1"/>
</dbReference>
<dbReference type="PROSITE" id="PS00956">
    <property type="entry name" value="HYDROPHOBIN"/>
    <property type="match status" value="1"/>
</dbReference>
<dbReference type="HOGENOM" id="CLU_105134_2_0_1"/>
<dbReference type="RefSeq" id="XP_009551518.1">
    <property type="nucleotide sequence ID" value="XM_009553223.1"/>
</dbReference>
<evidence type="ECO:0000256" key="5">
    <source>
        <dbReference type="ARBA" id="ARBA00022729"/>
    </source>
</evidence>
<feature type="chain" id="PRO_5013985666" description="Hydrophobin" evidence="7">
    <location>
        <begin position="21"/>
        <end position="115"/>
    </location>
</feature>
<dbReference type="Pfam" id="PF01185">
    <property type="entry name" value="Hydrophobin"/>
    <property type="match status" value="1"/>
</dbReference>
<evidence type="ECO:0000256" key="2">
    <source>
        <dbReference type="ARBA" id="ARBA00010446"/>
    </source>
</evidence>
<evidence type="ECO:0000256" key="3">
    <source>
        <dbReference type="ARBA" id="ARBA00022512"/>
    </source>
</evidence>
<dbReference type="GO" id="GO:0005199">
    <property type="term" value="F:structural constituent of cell wall"/>
    <property type="evidence" value="ECO:0007669"/>
    <property type="project" value="InterPro"/>
</dbReference>